<evidence type="ECO:0000313" key="5">
    <source>
        <dbReference type="Proteomes" id="UP000094271"/>
    </source>
</evidence>
<evidence type="ECO:0000313" key="3">
    <source>
        <dbReference type="EMBL" id="ODR55526.1"/>
    </source>
</evidence>
<name>A0A1E3A1B7_9FIRM</name>
<evidence type="ECO:0000313" key="2">
    <source>
        <dbReference type="EMBL" id="ODR52959.1"/>
    </source>
</evidence>
<dbReference type="EMBL" id="MCGH01000004">
    <property type="protein sequence ID" value="ODM02530.1"/>
    <property type="molecule type" value="Genomic_DNA"/>
</dbReference>
<evidence type="ECO:0000313" key="4">
    <source>
        <dbReference type="Proteomes" id="UP000094067"/>
    </source>
</evidence>
<dbReference type="EMBL" id="MEHA01000005">
    <property type="protein sequence ID" value="ODR52959.1"/>
    <property type="molecule type" value="Genomic_DNA"/>
</dbReference>
<organism evidence="1 4">
    <name type="scientific">Eisenbergiella tayi</name>
    <dbReference type="NCBI Taxonomy" id="1432052"/>
    <lineage>
        <taxon>Bacteria</taxon>
        <taxon>Bacillati</taxon>
        <taxon>Bacillota</taxon>
        <taxon>Clostridia</taxon>
        <taxon>Lachnospirales</taxon>
        <taxon>Lachnospiraceae</taxon>
        <taxon>Eisenbergiella</taxon>
    </lineage>
</organism>
<evidence type="ECO:0000313" key="1">
    <source>
        <dbReference type="EMBL" id="ODM02530.1"/>
    </source>
</evidence>
<reference evidence="1 4" key="1">
    <citation type="submission" date="2016-07" db="EMBL/GenBank/DDBJ databases">
        <title>Characterization of isolates of Eisenbergiella tayi derived from blood cultures, using whole genome sequencing.</title>
        <authorList>
            <person name="Burdz T."/>
            <person name="Wiebe D."/>
            <person name="Huynh C."/>
            <person name="Bernard K."/>
        </authorList>
    </citation>
    <scope>NUCLEOTIDE SEQUENCE [LARGE SCALE GENOMIC DNA]</scope>
    <source>
        <strain evidence="1 4">NML 110608</strain>
    </source>
</reference>
<dbReference type="Pfam" id="PF10974">
    <property type="entry name" value="DUF2804"/>
    <property type="match status" value="1"/>
</dbReference>
<gene>
    <name evidence="2" type="ORF">BEI59_08815</name>
    <name evidence="1" type="ORF">BEI61_05692</name>
    <name evidence="3" type="ORF">BEI63_14935</name>
</gene>
<evidence type="ECO:0008006" key="7">
    <source>
        <dbReference type="Google" id="ProtNLM"/>
    </source>
</evidence>
<dbReference type="PANTHER" id="PTHR35868">
    <property type="entry name" value="DUF2804 DOMAIN-CONTAINING PROTEIN-RELATED"/>
    <property type="match status" value="1"/>
</dbReference>
<dbReference type="Proteomes" id="UP000094271">
    <property type="component" value="Unassembled WGS sequence"/>
</dbReference>
<comment type="caution">
    <text evidence="1">The sequence shown here is derived from an EMBL/GenBank/DDBJ whole genome shotgun (WGS) entry which is preliminary data.</text>
</comment>
<dbReference type="Proteomes" id="UP000094067">
    <property type="component" value="Unassembled WGS sequence"/>
</dbReference>
<accession>A0A1E3A1B7</accession>
<dbReference type="EMBL" id="MEHD01000024">
    <property type="protein sequence ID" value="ODR55526.1"/>
    <property type="molecule type" value="Genomic_DNA"/>
</dbReference>
<dbReference type="PATRIC" id="fig|1432052.4.peg.6325"/>
<reference evidence="2 5" key="3">
    <citation type="submission" date="2016-08" db="EMBL/GenBank/DDBJ databases">
        <authorList>
            <person name="Seilhamer J.J."/>
        </authorList>
    </citation>
    <scope>NUCLEOTIDE SEQUENCE [LARGE SCALE GENOMIC DNA]</scope>
    <source>
        <strain evidence="2 5">NML150140-1</strain>
    </source>
</reference>
<dbReference type="PANTHER" id="PTHR35868:SF3">
    <property type="entry name" value="DUF2804 DOMAIN-CONTAINING PROTEIN"/>
    <property type="match status" value="1"/>
</dbReference>
<sequence length="333" mass="38428">MEKELLERGPVLDEKGCPIPGYSRRSTLVYDRKAIKAPPWRIKEWDFYQISNDRLCLQFTIGHAAYAGQVSLMLFDFVKGEKLLDLNKILVLPFGSLHMPENAEEDNTLTYDKGGIFMRFETRKDGRVLTCRWGDLEASIRLERKNPDSLVINLPFNEYAHAFYYNHKINCMTAEGFVKNADKEWHFEKDSSFGILDWGRGVWPFHNEWYWSNGTGCLNGEIFGFNLGCGFGNTDTASENILFYKGKSHKLGKVDFTLGKEYLDPWHLTDKEGRLDLTLTPMYDRTTRIKLLWVNNCCHQMFGTFTGKAILDDGTTLQINNIISFAEHAVNNW</sequence>
<evidence type="ECO:0000313" key="6">
    <source>
        <dbReference type="Proteomes" id="UP000094869"/>
    </source>
</evidence>
<dbReference type="OrthoDB" id="9762066at2"/>
<proteinExistence type="predicted"/>
<reference evidence="3 6" key="2">
    <citation type="submission" date="2016-08" db="EMBL/GenBank/DDBJ databases">
        <title>Characterization of Isolates of Eisenbergiella tayi Derived from Blood Cultures, Using Whole Genome Sequencing.</title>
        <authorList>
            <person name="Bernier A.-M."/>
            <person name="Burdz T."/>
            <person name="Wiebe D."/>
            <person name="Bernard K."/>
        </authorList>
    </citation>
    <scope>NUCLEOTIDE SEQUENCE [LARGE SCALE GENOMIC DNA]</scope>
    <source>
        <strain evidence="3 6">NML120146</strain>
    </source>
</reference>
<dbReference type="Proteomes" id="UP000094869">
    <property type="component" value="Unassembled WGS sequence"/>
</dbReference>
<keyword evidence="6" id="KW-1185">Reference proteome</keyword>
<dbReference type="RefSeq" id="WP_069155035.1">
    <property type="nucleotide sequence ID" value="NZ_DAWDRA010000338.1"/>
</dbReference>
<dbReference type="AlphaFoldDB" id="A0A1E3A1B7"/>
<protein>
    <recommendedName>
        <fullName evidence="7">DUF2804 domain-containing protein</fullName>
    </recommendedName>
</protein>
<dbReference type="InterPro" id="IPR021243">
    <property type="entry name" value="DUF2804"/>
</dbReference>